<feature type="non-terminal residue" evidence="3">
    <location>
        <position position="1"/>
    </location>
</feature>
<dbReference type="AlphaFoldDB" id="X0V992"/>
<gene>
    <name evidence="3" type="ORF">S01H1_33174</name>
</gene>
<organism evidence="3">
    <name type="scientific">marine sediment metagenome</name>
    <dbReference type="NCBI Taxonomy" id="412755"/>
    <lineage>
        <taxon>unclassified sequences</taxon>
        <taxon>metagenomes</taxon>
        <taxon>ecological metagenomes</taxon>
    </lineage>
</organism>
<protein>
    <recommendedName>
        <fullName evidence="4">PEP-CTERM protein-sorting domain-containing protein</fullName>
    </recommendedName>
</protein>
<evidence type="ECO:0008006" key="4">
    <source>
        <dbReference type="Google" id="ProtNLM"/>
    </source>
</evidence>
<dbReference type="NCBIfam" id="TIGR02595">
    <property type="entry name" value="PEP_CTERM"/>
    <property type="match status" value="1"/>
</dbReference>
<dbReference type="EMBL" id="BARS01020586">
    <property type="protein sequence ID" value="GAG09023.1"/>
    <property type="molecule type" value="Genomic_DNA"/>
</dbReference>
<accession>X0V992</accession>
<keyword evidence="2" id="KW-0472">Membrane</keyword>
<keyword evidence="2" id="KW-0812">Transmembrane</keyword>
<evidence type="ECO:0000313" key="3">
    <source>
        <dbReference type="EMBL" id="GAG09023.1"/>
    </source>
</evidence>
<reference evidence="3" key="1">
    <citation type="journal article" date="2014" name="Front. Microbiol.">
        <title>High frequency of phylogenetically diverse reductive dehalogenase-homologous genes in deep subseafloor sedimentary metagenomes.</title>
        <authorList>
            <person name="Kawai M."/>
            <person name="Futagami T."/>
            <person name="Toyoda A."/>
            <person name="Takaki Y."/>
            <person name="Nishi S."/>
            <person name="Hori S."/>
            <person name="Arai W."/>
            <person name="Tsubouchi T."/>
            <person name="Morono Y."/>
            <person name="Uchiyama I."/>
            <person name="Ito T."/>
            <person name="Fujiyama A."/>
            <person name="Inagaki F."/>
            <person name="Takami H."/>
        </authorList>
    </citation>
    <scope>NUCLEOTIDE SEQUENCE</scope>
    <source>
        <strain evidence="3">Expedition CK06-06</strain>
    </source>
</reference>
<proteinExistence type="predicted"/>
<feature type="region of interest" description="Disordered" evidence="1">
    <location>
        <begin position="1"/>
        <end position="25"/>
    </location>
</feature>
<evidence type="ECO:0000256" key="1">
    <source>
        <dbReference type="SAM" id="MobiDB-lite"/>
    </source>
</evidence>
<comment type="caution">
    <text evidence="3">The sequence shown here is derived from an EMBL/GenBank/DDBJ whole genome shotgun (WGS) entry which is preliminary data.</text>
</comment>
<name>X0V992_9ZZZZ</name>
<keyword evidence="2" id="KW-1133">Transmembrane helix</keyword>
<feature type="transmembrane region" description="Helical" evidence="2">
    <location>
        <begin position="184"/>
        <end position="211"/>
    </location>
</feature>
<evidence type="ECO:0000256" key="2">
    <source>
        <dbReference type="SAM" id="Phobius"/>
    </source>
</evidence>
<dbReference type="InterPro" id="IPR013424">
    <property type="entry name" value="Ice-binding_C"/>
</dbReference>
<sequence length="225" mass="24696">VSDAKNGAFTDPPSGIGSNTLDWPAPGGSGTVPAGYKWWFKTKEPDVQSGSITSCSAGLIVGSSYFTYNNQKIDNSLKWTDADHNTEWDKDPSSGIWKVSVSLINPNAEWMQVTNFAIYDNAPLVHYNLDEFNAGFGNHRLEFAPSFSIENETSVMFDLGEQDPNTFVWFAGDFALESDLSNTFYFSAASAIPEPATCLLLITGVTALAAVRRRKDRRFRGGNLK</sequence>